<evidence type="ECO:0000256" key="1">
    <source>
        <dbReference type="SAM" id="MobiDB-lite"/>
    </source>
</evidence>
<organism evidence="2 3">
    <name type="scientific">Austropuccinia psidii MF-1</name>
    <dbReference type="NCBI Taxonomy" id="1389203"/>
    <lineage>
        <taxon>Eukaryota</taxon>
        <taxon>Fungi</taxon>
        <taxon>Dikarya</taxon>
        <taxon>Basidiomycota</taxon>
        <taxon>Pucciniomycotina</taxon>
        <taxon>Pucciniomycetes</taxon>
        <taxon>Pucciniales</taxon>
        <taxon>Sphaerophragmiaceae</taxon>
        <taxon>Austropuccinia</taxon>
    </lineage>
</organism>
<protein>
    <submittedName>
        <fullName evidence="2">Uncharacterized protein</fullName>
    </submittedName>
</protein>
<name>A0A9Q3H2A2_9BASI</name>
<dbReference type="AlphaFoldDB" id="A0A9Q3H2A2"/>
<gene>
    <name evidence="2" type="ORF">O181_027104</name>
</gene>
<feature type="region of interest" description="Disordered" evidence="1">
    <location>
        <begin position="87"/>
        <end position="112"/>
    </location>
</feature>
<proteinExistence type="predicted"/>
<evidence type="ECO:0000313" key="3">
    <source>
        <dbReference type="Proteomes" id="UP000765509"/>
    </source>
</evidence>
<keyword evidence="3" id="KW-1185">Reference proteome</keyword>
<comment type="caution">
    <text evidence="2">The sequence shown here is derived from an EMBL/GenBank/DDBJ whole genome shotgun (WGS) entry which is preliminary data.</text>
</comment>
<dbReference type="EMBL" id="AVOT02009113">
    <property type="protein sequence ID" value="MBW0487389.1"/>
    <property type="molecule type" value="Genomic_DNA"/>
</dbReference>
<dbReference type="Proteomes" id="UP000765509">
    <property type="component" value="Unassembled WGS sequence"/>
</dbReference>
<evidence type="ECO:0000313" key="2">
    <source>
        <dbReference type="EMBL" id="MBW0487389.1"/>
    </source>
</evidence>
<accession>A0A9Q3H2A2</accession>
<reference evidence="2" key="1">
    <citation type="submission" date="2021-03" db="EMBL/GenBank/DDBJ databases">
        <title>Draft genome sequence of rust myrtle Austropuccinia psidii MF-1, a brazilian biotype.</title>
        <authorList>
            <person name="Quecine M.C."/>
            <person name="Pachon D.M.R."/>
            <person name="Bonatelli M.L."/>
            <person name="Correr F.H."/>
            <person name="Franceschini L.M."/>
            <person name="Leite T.F."/>
            <person name="Margarido G.R.A."/>
            <person name="Almeida C.A."/>
            <person name="Ferrarezi J.A."/>
            <person name="Labate C.A."/>
        </authorList>
    </citation>
    <scope>NUCLEOTIDE SEQUENCE</scope>
    <source>
        <strain evidence="2">MF-1</strain>
    </source>
</reference>
<sequence>MPVQNSFPARWKISWVRLQVIQNPTSRIPPCGTTADDHLRAFVERGKIMEGEETSRKGGRGPSKLNSLPQSVDILPRISKTMFQGLGEDGEEEKDSMYKEGCEGTEVFPDSV</sequence>
<feature type="region of interest" description="Disordered" evidence="1">
    <location>
        <begin position="48"/>
        <end position="71"/>
    </location>
</feature>